<name>A0ABP9BT34_9SPHI</name>
<keyword evidence="3" id="KW-0347">Helicase</keyword>
<protein>
    <submittedName>
        <fullName evidence="3">DEAD/DEAH box helicase family protein</fullName>
    </submittedName>
</protein>
<dbReference type="GO" id="GO:0004386">
    <property type="term" value="F:helicase activity"/>
    <property type="evidence" value="ECO:0007669"/>
    <property type="project" value="UniProtKB-KW"/>
</dbReference>
<dbReference type="InterPro" id="IPR050742">
    <property type="entry name" value="Helicase_Restrict-Modif_Enz"/>
</dbReference>
<dbReference type="Pfam" id="PF04851">
    <property type="entry name" value="ResIII"/>
    <property type="match status" value="1"/>
</dbReference>
<feature type="domain" description="Helicase ATP-binding" evidence="2">
    <location>
        <begin position="390"/>
        <end position="549"/>
    </location>
</feature>
<evidence type="ECO:0000256" key="1">
    <source>
        <dbReference type="SAM" id="Coils"/>
    </source>
</evidence>
<evidence type="ECO:0000313" key="4">
    <source>
        <dbReference type="Proteomes" id="UP001501411"/>
    </source>
</evidence>
<dbReference type="Pfam" id="PF08463">
    <property type="entry name" value="EcoEI_R_C"/>
    <property type="match status" value="1"/>
</dbReference>
<reference evidence="4" key="1">
    <citation type="journal article" date="2019" name="Int. J. Syst. Evol. Microbiol.">
        <title>The Global Catalogue of Microorganisms (GCM) 10K type strain sequencing project: providing services to taxonomists for standard genome sequencing and annotation.</title>
        <authorList>
            <consortium name="The Broad Institute Genomics Platform"/>
            <consortium name="The Broad Institute Genome Sequencing Center for Infectious Disease"/>
            <person name="Wu L."/>
            <person name="Ma J."/>
        </authorList>
    </citation>
    <scope>NUCLEOTIDE SEQUENCE [LARGE SCALE GENOMIC DNA]</scope>
    <source>
        <strain evidence="4">JCM 18200</strain>
    </source>
</reference>
<keyword evidence="3" id="KW-0547">Nucleotide-binding</keyword>
<dbReference type="Gene3D" id="3.40.50.300">
    <property type="entry name" value="P-loop containing nucleotide triphosphate hydrolases"/>
    <property type="match status" value="2"/>
</dbReference>
<dbReference type="Gene3D" id="3.90.1570.30">
    <property type="match status" value="1"/>
</dbReference>
<keyword evidence="3" id="KW-0067">ATP-binding</keyword>
<dbReference type="InterPro" id="IPR025285">
    <property type="entry name" value="DUF4145"/>
</dbReference>
<dbReference type="Pfam" id="PF13643">
    <property type="entry name" value="DUF4145"/>
    <property type="match status" value="1"/>
</dbReference>
<dbReference type="CDD" id="cd18799">
    <property type="entry name" value="SF2_C_EcoAI-like"/>
    <property type="match status" value="1"/>
</dbReference>
<keyword evidence="4" id="KW-1185">Reference proteome</keyword>
<dbReference type="EMBL" id="BAABIQ010000039">
    <property type="protein sequence ID" value="GAA4798243.1"/>
    <property type="molecule type" value="Genomic_DNA"/>
</dbReference>
<keyword evidence="1" id="KW-0175">Coiled coil</keyword>
<dbReference type="PROSITE" id="PS51192">
    <property type="entry name" value="HELICASE_ATP_BIND_1"/>
    <property type="match status" value="1"/>
</dbReference>
<dbReference type="InterPro" id="IPR014001">
    <property type="entry name" value="Helicase_ATP-bd"/>
</dbReference>
<dbReference type="PANTHER" id="PTHR47396:SF1">
    <property type="entry name" value="ATP-DEPENDENT HELICASE IRC3-RELATED"/>
    <property type="match status" value="1"/>
</dbReference>
<dbReference type="SMART" id="SM00487">
    <property type="entry name" value="DEXDc"/>
    <property type="match status" value="1"/>
</dbReference>
<sequence>MASNFDFLAEEFPRIYAEITQAEQFTFTAPRYAALLCRSTLEFTLFWLYENDKEFEMPLDKSINSLLNEDSFKESIRPSVWEELNAIRLLGNVAAHGGSSNRVKTIKETEALKVLKYSFSFLAWLAKFYGNKVPQIPAFSEELIPKGETRDINAESIRQFEQQVEAEKQRTEEAYLEQQRALAANVSLRQQIEALQRELTQQKEERAQHFATLPEPPRLVSEFETRQFLIDLYLRESGWSDLKKPRDIEYEVSGMPQSTNPSGKGYIDYVLWDDDAKPLAVVEAKSTLHDSNKGKHQAALYADCLEKATGQRPIIFYTNGYETFIWDDLFYGPRRIHGFYTKEELQTLIKRREIREDIRAFEVNTEIAGRPYQLEAIQRLAEHFVTFREGKLRGKYRKALLVMATGSGKTRTAAAIVDMLTKCNWAKRVLFLADRNALVTQAKNAFKEYLPHLSAIDLTKEKESGITRVVFSTYPTILNYINNQVESEERFYGVGHFDVIIIDEAHRSIYQKYQSIFEYFDGLLVGLTATPKKDLDKNTYSFFELEDDVPTFAYELDTAVQDGYLVPPKSYSVPVKLVREGVKYKDLSEEDKRQLEEKLGLNGDDSTALDSLEIGASKVNSFLFNEDTIDKVLAHLMENGLKVAGGDKIGKTIIFAKNHRHAVFIEERFNKNFPEYAGSFCRVIDNYQDKAQDLLEKFCYDKEEIDPQIAISVDMMDTGVDAPRVLNLVFFKEVKSYAKFWQMVGRGTRLAPNIFGPGKDKKYFIIFDYCQNLEFFGEHPDGMQATPQRSLTQLLFLEQLYVAELIQKNSDATTEELDLAHTYLDELHKKVVTLDQQRYEVRKHLAAVHRFSVREKWNNLSKSDILELELEVSHLIPYTADTDEMAKRFDLNSYKLQSALLNRSSRQSSIMQNIMDIGKRLLQKRNVPAVSAKEATIRQVTSAEWWTAVSITQIEHIRKELRDLIHLLKEENTVKPIYTNIQDNLLEEEVAAYDIIKNFQNLQSYKDRVEAFIRKNKNHLVIDKLYRNLPINTFELQQLEQYLIVEALDSKEKFVQEFGEQPLGTFIRRIIGLDQEAINQHFAGFIKDANLSSRQIKFVDTVVRYFMKNGFLDPASLTSPPFTDMDDSGVIGLFEDNSAHKLISLIKEVNGNAEGA</sequence>
<dbReference type="SUPFAM" id="SSF52540">
    <property type="entry name" value="P-loop containing nucleoside triphosphate hydrolases"/>
    <property type="match status" value="2"/>
</dbReference>
<dbReference type="CDD" id="cd18032">
    <property type="entry name" value="DEXHc_RE_I_III_res"/>
    <property type="match status" value="1"/>
</dbReference>
<keyword evidence="3" id="KW-0378">Hydrolase</keyword>
<accession>A0ABP9BT34</accession>
<dbReference type="RefSeq" id="WP_345232495.1">
    <property type="nucleotide sequence ID" value="NZ_BAABIQ010000039.1"/>
</dbReference>
<feature type="coiled-coil region" evidence="1">
    <location>
        <begin position="157"/>
        <end position="212"/>
    </location>
</feature>
<evidence type="ECO:0000313" key="3">
    <source>
        <dbReference type="EMBL" id="GAA4798243.1"/>
    </source>
</evidence>
<gene>
    <name evidence="3" type="ORF">GCM10023231_28680</name>
</gene>
<dbReference type="InterPro" id="IPR027417">
    <property type="entry name" value="P-loop_NTPase"/>
</dbReference>
<dbReference type="InterPro" id="IPR006935">
    <property type="entry name" value="Helicase/UvrB_N"/>
</dbReference>
<comment type="caution">
    <text evidence="3">The sequence shown here is derived from an EMBL/GenBank/DDBJ whole genome shotgun (WGS) entry which is preliminary data.</text>
</comment>
<dbReference type="PANTHER" id="PTHR47396">
    <property type="entry name" value="TYPE I RESTRICTION ENZYME ECOKI R PROTEIN"/>
    <property type="match status" value="1"/>
</dbReference>
<dbReference type="Proteomes" id="UP001501411">
    <property type="component" value="Unassembled WGS sequence"/>
</dbReference>
<organism evidence="3 4">
    <name type="scientific">Olivibacter ginsenosidimutans</name>
    <dbReference type="NCBI Taxonomy" id="1176537"/>
    <lineage>
        <taxon>Bacteria</taxon>
        <taxon>Pseudomonadati</taxon>
        <taxon>Bacteroidota</taxon>
        <taxon>Sphingobacteriia</taxon>
        <taxon>Sphingobacteriales</taxon>
        <taxon>Sphingobacteriaceae</taxon>
        <taxon>Olivibacter</taxon>
    </lineage>
</organism>
<evidence type="ECO:0000259" key="2">
    <source>
        <dbReference type="PROSITE" id="PS51192"/>
    </source>
</evidence>
<proteinExistence type="predicted"/>
<dbReference type="InterPro" id="IPR013670">
    <property type="entry name" value="EcoEI_R_C_dom"/>
</dbReference>